<dbReference type="GO" id="GO:0008270">
    <property type="term" value="F:zinc ion binding"/>
    <property type="evidence" value="ECO:0007669"/>
    <property type="project" value="UniProtKB-KW"/>
</dbReference>
<dbReference type="Pfam" id="PF09588">
    <property type="entry name" value="YqaJ"/>
    <property type="match status" value="1"/>
</dbReference>
<dbReference type="PANTHER" id="PTHR46609">
    <property type="entry name" value="EXONUCLEASE, PHAGE-TYPE/RECB, C-TERMINAL DOMAIN-CONTAINING PROTEIN"/>
    <property type="match status" value="1"/>
</dbReference>
<keyword evidence="2 4" id="KW-0863">Zinc-finger</keyword>
<dbReference type="InterPro" id="IPR019787">
    <property type="entry name" value="Znf_PHD-finger"/>
</dbReference>
<dbReference type="InterPro" id="IPR019080">
    <property type="entry name" value="YqaJ_viral_recombinase"/>
</dbReference>
<dbReference type="CDD" id="cd22343">
    <property type="entry name" value="PDDEXK_lambda_exonuclease-like"/>
    <property type="match status" value="1"/>
</dbReference>
<evidence type="ECO:0000259" key="5">
    <source>
        <dbReference type="PROSITE" id="PS50016"/>
    </source>
</evidence>
<protein>
    <recommendedName>
        <fullName evidence="5">PHD-type domain-containing protein</fullName>
    </recommendedName>
</protein>
<name>V5G7Y9_ANOGL</name>
<evidence type="ECO:0000256" key="1">
    <source>
        <dbReference type="ARBA" id="ARBA00022723"/>
    </source>
</evidence>
<dbReference type="PROSITE" id="PS50016">
    <property type="entry name" value="ZF_PHD_2"/>
    <property type="match status" value="1"/>
</dbReference>
<keyword evidence="3" id="KW-0862">Zinc</keyword>
<dbReference type="Gene3D" id="3.90.320.10">
    <property type="match status" value="1"/>
</dbReference>
<dbReference type="SMART" id="SM00249">
    <property type="entry name" value="PHD"/>
    <property type="match status" value="1"/>
</dbReference>
<reference evidence="6" key="1">
    <citation type="submission" date="2013-07" db="EMBL/GenBank/DDBJ databases">
        <title>Midgut Transcriptome Profiling of Anoplphora glabripennis, a Lignocellulose Degrading, Wood-Boring Cerambycid.</title>
        <authorList>
            <person name="Scully E.D."/>
            <person name="Hoover K."/>
            <person name="Carlson J.E."/>
            <person name="Tien M."/>
            <person name="Geib S.M."/>
        </authorList>
    </citation>
    <scope>NUCLEOTIDE SEQUENCE</scope>
</reference>
<proteinExistence type="predicted"/>
<evidence type="ECO:0000256" key="3">
    <source>
        <dbReference type="ARBA" id="ARBA00022833"/>
    </source>
</evidence>
<dbReference type="InterPro" id="IPR051703">
    <property type="entry name" value="NF-kappa-B_Signaling_Reg"/>
</dbReference>
<organism evidence="6">
    <name type="scientific">Anoplophora glabripennis</name>
    <name type="common">Asian longhorn beetle</name>
    <name type="synonym">Anoplophora nobilis</name>
    <dbReference type="NCBI Taxonomy" id="217634"/>
    <lineage>
        <taxon>Eukaryota</taxon>
        <taxon>Metazoa</taxon>
        <taxon>Ecdysozoa</taxon>
        <taxon>Arthropoda</taxon>
        <taxon>Hexapoda</taxon>
        <taxon>Insecta</taxon>
        <taxon>Pterygota</taxon>
        <taxon>Neoptera</taxon>
        <taxon>Endopterygota</taxon>
        <taxon>Coleoptera</taxon>
        <taxon>Polyphaga</taxon>
        <taxon>Cucujiformia</taxon>
        <taxon>Chrysomeloidea</taxon>
        <taxon>Cerambycidae</taxon>
        <taxon>Lamiinae</taxon>
        <taxon>Lamiini</taxon>
        <taxon>Anoplophora</taxon>
    </lineage>
</organism>
<feature type="domain" description="PHD-type" evidence="5">
    <location>
        <begin position="13"/>
        <end position="64"/>
    </location>
</feature>
<evidence type="ECO:0000313" key="6">
    <source>
        <dbReference type="EMBL" id="JAB66235.1"/>
    </source>
</evidence>
<feature type="non-terminal residue" evidence="6">
    <location>
        <position position="1"/>
    </location>
</feature>
<evidence type="ECO:0000256" key="2">
    <source>
        <dbReference type="ARBA" id="ARBA00022771"/>
    </source>
</evidence>
<feature type="non-terminal residue" evidence="6">
    <location>
        <position position="294"/>
    </location>
</feature>
<dbReference type="AlphaFoldDB" id="V5G7Y9"/>
<dbReference type="SUPFAM" id="SSF52980">
    <property type="entry name" value="Restriction endonuclease-like"/>
    <property type="match status" value="1"/>
</dbReference>
<dbReference type="Pfam" id="PF00628">
    <property type="entry name" value="PHD"/>
    <property type="match status" value="1"/>
</dbReference>
<dbReference type="InterPro" id="IPR001965">
    <property type="entry name" value="Znf_PHD"/>
</dbReference>
<accession>V5G7Y9</accession>
<dbReference type="PANTHER" id="PTHR46609:SF8">
    <property type="entry name" value="YQAJ VIRAL RECOMBINASE DOMAIN-CONTAINING PROTEIN"/>
    <property type="match status" value="1"/>
</dbReference>
<dbReference type="EMBL" id="GALX01002231">
    <property type="protein sequence ID" value="JAB66235.1"/>
    <property type="molecule type" value="Transcribed_RNA"/>
</dbReference>
<dbReference type="InterPro" id="IPR011604">
    <property type="entry name" value="PDDEXK-like_dom_sf"/>
</dbReference>
<dbReference type="InterPro" id="IPR013083">
    <property type="entry name" value="Znf_RING/FYVE/PHD"/>
</dbReference>
<keyword evidence="1" id="KW-0479">Metal-binding</keyword>
<sequence>SDLDINAIKIDESTKCLYCGGGPPDQTTNWVQCDKCDNWTHQECEPPTEKSYSGDSTCKQCEKPFDIEEEKKKLEMEANSGLQEKFNNYTRAPTMSEEQRPHMAQNTTEQSLSVLWQTERKKRLTASNFGRICKAKSHKAKLNIVNYSLSDKKATTPAMRYGIQNEKKAVEKYIDLTGYDYQKSGLIIHPHHPYSAASPDGSINSDGIVEIKCPYRLRHHGSIKSANLEYLDDDGKLKKRHNHHSQIQGVLETTNRPWRDPVAHTDNDIHIERTSRCHQFWDNTPERPKELYLF</sequence>
<dbReference type="GO" id="GO:0006281">
    <property type="term" value="P:DNA repair"/>
    <property type="evidence" value="ECO:0007669"/>
    <property type="project" value="UniProtKB-ARBA"/>
</dbReference>
<evidence type="ECO:0000256" key="4">
    <source>
        <dbReference type="PROSITE-ProRule" id="PRU00146"/>
    </source>
</evidence>
<dbReference type="InterPro" id="IPR011011">
    <property type="entry name" value="Znf_FYVE_PHD"/>
</dbReference>
<dbReference type="SUPFAM" id="SSF57903">
    <property type="entry name" value="FYVE/PHD zinc finger"/>
    <property type="match status" value="1"/>
</dbReference>
<dbReference type="Gene3D" id="3.30.40.10">
    <property type="entry name" value="Zinc/RING finger domain, C3HC4 (zinc finger)"/>
    <property type="match status" value="1"/>
</dbReference>
<dbReference type="InterPro" id="IPR011335">
    <property type="entry name" value="Restrct_endonuc-II-like"/>
</dbReference>